<organism evidence="4 5">
    <name type="scientific">Salipiger mucosus DSM 16094</name>
    <dbReference type="NCBI Taxonomy" id="1123237"/>
    <lineage>
        <taxon>Bacteria</taxon>
        <taxon>Pseudomonadati</taxon>
        <taxon>Pseudomonadota</taxon>
        <taxon>Alphaproteobacteria</taxon>
        <taxon>Rhodobacterales</taxon>
        <taxon>Roseobacteraceae</taxon>
        <taxon>Salipiger</taxon>
    </lineage>
</organism>
<sequence>MTIARREYPTRRLTAAAAGALFLGLAACATPGPGEAPDGVYDPQEPANRRVHAFNKRLAEPLSGAGAGAGAVPGPVRQGVDNLADTLSLPQTVANQLLQGRLGRASRNSLRFTVNATLGLAGLFDVASGMGLPEDESDFGETLHVWGFPEGAYMELPVIGPSTERHAVGRFVDLFTDPVSLALPRPDRYYVTGVKVTDKALSLGKYGDSIDDVLSGSADSYAQLRLIYLQNRRFELGEDSGADESYIDPEAIDTEGF</sequence>
<keyword evidence="5" id="KW-1185">Reference proteome</keyword>
<dbReference type="EMBL" id="APVH01000002">
    <property type="protein sequence ID" value="EPX86992.1"/>
    <property type="molecule type" value="Genomic_DNA"/>
</dbReference>
<dbReference type="GO" id="GO:0016020">
    <property type="term" value="C:membrane"/>
    <property type="evidence" value="ECO:0007669"/>
    <property type="project" value="InterPro"/>
</dbReference>
<proteinExistence type="inferred from homology"/>
<keyword evidence="2 3" id="KW-0732">Signal</keyword>
<reference evidence="5" key="1">
    <citation type="journal article" date="2014" name="Stand. Genomic Sci.">
        <title>Genome sequence of the exopolysaccharide-producing Salipiger mucosus type strain (DSM 16094(T)), a moderately halophilic member of the Roseobacter clade.</title>
        <authorList>
            <person name="Riedel T."/>
            <person name="Spring S."/>
            <person name="Fiebig A."/>
            <person name="Petersen J."/>
            <person name="Kyrpides N.C."/>
            <person name="Goker M."/>
            <person name="Klenk H.P."/>
        </authorList>
    </citation>
    <scope>NUCLEOTIDE SEQUENCE [LARGE SCALE GENOMIC DNA]</scope>
    <source>
        <strain evidence="5">DSM 16094</strain>
    </source>
</reference>
<comment type="caution">
    <text evidence="4">The sequence shown here is derived from an EMBL/GenBank/DDBJ whole genome shotgun (WGS) entry which is preliminary data.</text>
</comment>
<evidence type="ECO:0000256" key="3">
    <source>
        <dbReference type="SAM" id="SignalP"/>
    </source>
</evidence>
<comment type="similarity">
    <text evidence="1">Belongs to the MlaA family.</text>
</comment>
<dbReference type="RefSeq" id="WP_020040702.1">
    <property type="nucleotide sequence ID" value="NZ_KE557273.1"/>
</dbReference>
<dbReference type="InterPro" id="IPR007428">
    <property type="entry name" value="MlaA"/>
</dbReference>
<feature type="signal peptide" evidence="3">
    <location>
        <begin position="1"/>
        <end position="29"/>
    </location>
</feature>
<evidence type="ECO:0000256" key="1">
    <source>
        <dbReference type="ARBA" id="ARBA00010634"/>
    </source>
</evidence>
<dbReference type="STRING" id="1123237.Salmuc_02967"/>
<dbReference type="PANTHER" id="PTHR30035">
    <property type="entry name" value="LIPOPROTEIN VACJ-RELATED"/>
    <property type="match status" value="1"/>
</dbReference>
<evidence type="ECO:0000313" key="5">
    <source>
        <dbReference type="Proteomes" id="UP000015347"/>
    </source>
</evidence>
<protein>
    <submittedName>
        <fullName evidence="4">Lipoprotein VacJ</fullName>
    </submittedName>
</protein>
<dbReference type="AlphaFoldDB" id="S9R4Z8"/>
<dbReference type="OrthoDB" id="9785326at2"/>
<gene>
    <name evidence="4" type="ORF">Salmuc_02967</name>
</gene>
<accession>S9R4Z8</accession>
<evidence type="ECO:0000313" key="4">
    <source>
        <dbReference type="EMBL" id="EPX86992.1"/>
    </source>
</evidence>
<dbReference type="PROSITE" id="PS51257">
    <property type="entry name" value="PROKAR_LIPOPROTEIN"/>
    <property type="match status" value="1"/>
</dbReference>
<dbReference type="PRINTS" id="PR01805">
    <property type="entry name" value="VACJLIPOPROT"/>
</dbReference>
<dbReference type="Pfam" id="PF04333">
    <property type="entry name" value="MlaA"/>
    <property type="match status" value="1"/>
</dbReference>
<keyword evidence="4" id="KW-0449">Lipoprotein</keyword>
<dbReference type="PANTHER" id="PTHR30035:SF3">
    <property type="entry name" value="INTERMEMBRANE PHOSPHOLIPID TRANSPORT SYSTEM LIPOPROTEIN MLAA"/>
    <property type="match status" value="1"/>
</dbReference>
<dbReference type="GO" id="GO:0120010">
    <property type="term" value="P:intermembrane phospholipid transfer"/>
    <property type="evidence" value="ECO:0007669"/>
    <property type="project" value="TreeGrafter"/>
</dbReference>
<evidence type="ECO:0000256" key="2">
    <source>
        <dbReference type="ARBA" id="ARBA00022729"/>
    </source>
</evidence>
<dbReference type="eggNOG" id="COG2853">
    <property type="taxonomic scope" value="Bacteria"/>
</dbReference>
<name>S9R4Z8_9RHOB</name>
<dbReference type="HOGENOM" id="CLU_059326_3_0_5"/>
<feature type="chain" id="PRO_5004568474" evidence="3">
    <location>
        <begin position="30"/>
        <end position="257"/>
    </location>
</feature>
<dbReference type="Proteomes" id="UP000015347">
    <property type="component" value="Unassembled WGS sequence"/>
</dbReference>